<dbReference type="EMBL" id="MJBS01000207">
    <property type="protein sequence ID" value="OHE91011.1"/>
    <property type="molecule type" value="Genomic_DNA"/>
</dbReference>
<name>A0A1G4APH1_9PEZI</name>
<protein>
    <submittedName>
        <fullName evidence="1">Uncharacterized protein</fullName>
    </submittedName>
</protein>
<evidence type="ECO:0000313" key="1">
    <source>
        <dbReference type="EMBL" id="OHE91011.1"/>
    </source>
</evidence>
<reference evidence="1 2" key="1">
    <citation type="submission" date="2016-09" db="EMBL/GenBank/DDBJ databases">
        <authorList>
            <person name="Capua I."/>
            <person name="De Benedictis P."/>
            <person name="Joannis T."/>
            <person name="Lombin L.H."/>
            <person name="Cattoli G."/>
        </authorList>
    </citation>
    <scope>NUCLEOTIDE SEQUENCE [LARGE SCALE GENOMIC DNA]</scope>
    <source>
        <strain evidence="1 2">IMI 309357</strain>
    </source>
</reference>
<evidence type="ECO:0000313" key="2">
    <source>
        <dbReference type="Proteomes" id="UP000176998"/>
    </source>
</evidence>
<accession>A0A1G4APH1</accession>
<dbReference type="OrthoDB" id="10629179at2759"/>
<comment type="caution">
    <text evidence="1">The sequence shown here is derived from an EMBL/GenBank/DDBJ whole genome shotgun (WGS) entry which is preliminary data.</text>
</comment>
<sequence>MHVGYAWTTRLRQCYAKRLCATAAVRDARHGETFCVRCETWLVAVLDASTTGPCFEPFIPLILLLPPPARGDEMFCCMFSASYCCWTTPGLPLPSARCNCVISPSKGMSCRRVTRSAGKSRSSSTLIVEIQILAACIRKTHMAHPGWMSKYPSALAAQSHSIHSSRWRK</sequence>
<dbReference type="RefSeq" id="XP_022468185.1">
    <property type="nucleotide sequence ID" value="XM_022625308.1"/>
</dbReference>
<dbReference type="Proteomes" id="UP000176998">
    <property type="component" value="Unassembled WGS sequence"/>
</dbReference>
<proteinExistence type="predicted"/>
<dbReference type="AlphaFoldDB" id="A0A1G4APH1"/>
<dbReference type="GeneID" id="34566818"/>
<organism evidence="1 2">
    <name type="scientific">Colletotrichum orchidophilum</name>
    <dbReference type="NCBI Taxonomy" id="1209926"/>
    <lineage>
        <taxon>Eukaryota</taxon>
        <taxon>Fungi</taxon>
        <taxon>Dikarya</taxon>
        <taxon>Ascomycota</taxon>
        <taxon>Pezizomycotina</taxon>
        <taxon>Sordariomycetes</taxon>
        <taxon>Hypocreomycetidae</taxon>
        <taxon>Glomerellales</taxon>
        <taxon>Glomerellaceae</taxon>
        <taxon>Colletotrichum</taxon>
    </lineage>
</organism>
<keyword evidence="2" id="KW-1185">Reference proteome</keyword>
<gene>
    <name evidence="1" type="ORF">CORC01_13692</name>
</gene>